<dbReference type="Gene3D" id="3.40.50.720">
    <property type="entry name" value="NAD(P)-binding Rossmann-like Domain"/>
    <property type="match status" value="1"/>
</dbReference>
<evidence type="ECO:0000256" key="1">
    <source>
        <dbReference type="ARBA" id="ARBA00004871"/>
    </source>
</evidence>
<feature type="binding site" evidence="8">
    <location>
        <position position="78"/>
    </location>
    <ligand>
        <name>NADP(+)</name>
        <dbReference type="ChEBI" id="CHEBI:58349"/>
    </ligand>
</feature>
<sequence length="271" mass="28654">MTQLYGVIGDPISHSLSPLIHNAWLREHGIDATYEAMQVPDGELESALDTLTRQGARGLNITLPHKHTALALAEEAGDLARRIGAANTLIRTDAGGWRAENTDAPGFLHTLDQAGISVAGKNVLLLGAGGSARALAFVLTDMRAKLTISNRTVSRAEAIAADLLDTPEVCSLEDGLNRLPAAEIVINTLSLGHSGQSLELPPGHGRTFYDISYGAAANKTLSAAAAQDWAPMDGLGMLVAQAAFAFEHWFGIVPDMEAAERKCRKVVEATS</sequence>
<evidence type="ECO:0000256" key="3">
    <source>
        <dbReference type="ARBA" id="ARBA00022605"/>
    </source>
</evidence>
<dbReference type="SUPFAM" id="SSF51735">
    <property type="entry name" value="NAD(P)-binding Rossmann-fold domains"/>
    <property type="match status" value="1"/>
</dbReference>
<feature type="binding site" evidence="8">
    <location>
        <begin position="127"/>
        <end position="131"/>
    </location>
    <ligand>
        <name>NADP(+)</name>
        <dbReference type="ChEBI" id="CHEBI:58349"/>
    </ligand>
</feature>
<gene>
    <name evidence="8" type="primary">aroE</name>
    <name evidence="12" type="ORF">HOC_11033</name>
</gene>
<dbReference type="Gene3D" id="3.40.50.10860">
    <property type="entry name" value="Leucine Dehydrogenase, chain A, domain 1"/>
    <property type="match status" value="1"/>
</dbReference>
<evidence type="ECO:0000259" key="10">
    <source>
        <dbReference type="Pfam" id="PF08501"/>
    </source>
</evidence>
<comment type="catalytic activity">
    <reaction evidence="7 8">
        <text>shikimate + NADP(+) = 3-dehydroshikimate + NADPH + H(+)</text>
        <dbReference type="Rhea" id="RHEA:17737"/>
        <dbReference type="ChEBI" id="CHEBI:15378"/>
        <dbReference type="ChEBI" id="CHEBI:16630"/>
        <dbReference type="ChEBI" id="CHEBI:36208"/>
        <dbReference type="ChEBI" id="CHEBI:57783"/>
        <dbReference type="ChEBI" id="CHEBI:58349"/>
        <dbReference type="EC" id="1.1.1.25"/>
    </reaction>
</comment>
<dbReference type="InterPro" id="IPR006151">
    <property type="entry name" value="Shikm_DH/Glu-tRNA_Rdtase"/>
</dbReference>
<dbReference type="SUPFAM" id="SSF53223">
    <property type="entry name" value="Aminoacid dehydrogenase-like, N-terminal domain"/>
    <property type="match status" value="1"/>
</dbReference>
<evidence type="ECO:0000313" key="13">
    <source>
        <dbReference type="Proteomes" id="UP000024942"/>
    </source>
</evidence>
<evidence type="ECO:0000256" key="5">
    <source>
        <dbReference type="ARBA" id="ARBA00023002"/>
    </source>
</evidence>
<dbReference type="eggNOG" id="COG0169">
    <property type="taxonomic scope" value="Bacteria"/>
</dbReference>
<dbReference type="GO" id="GO:0008652">
    <property type="term" value="P:amino acid biosynthetic process"/>
    <property type="evidence" value="ECO:0007669"/>
    <property type="project" value="UniProtKB-KW"/>
</dbReference>
<feature type="binding site" evidence="8">
    <location>
        <position position="234"/>
    </location>
    <ligand>
        <name>NADP(+)</name>
        <dbReference type="ChEBI" id="CHEBI:58349"/>
    </ligand>
</feature>
<evidence type="ECO:0000259" key="11">
    <source>
        <dbReference type="Pfam" id="PF18317"/>
    </source>
</evidence>
<evidence type="ECO:0000256" key="2">
    <source>
        <dbReference type="ARBA" id="ARBA00012962"/>
    </source>
</evidence>
<dbReference type="CDD" id="cd01065">
    <property type="entry name" value="NAD_bind_Shikimate_DH"/>
    <property type="match status" value="1"/>
</dbReference>
<evidence type="ECO:0000256" key="4">
    <source>
        <dbReference type="ARBA" id="ARBA00022857"/>
    </source>
</evidence>
<dbReference type="GO" id="GO:0019632">
    <property type="term" value="P:shikimate metabolic process"/>
    <property type="evidence" value="ECO:0007669"/>
    <property type="project" value="InterPro"/>
</dbReference>
<dbReference type="HAMAP" id="MF_00222">
    <property type="entry name" value="Shikimate_DH_AroE"/>
    <property type="match status" value="1"/>
</dbReference>
<dbReference type="InterPro" id="IPR036291">
    <property type="entry name" value="NAD(P)-bd_dom_sf"/>
</dbReference>
<feature type="binding site" evidence="8">
    <location>
        <position position="87"/>
    </location>
    <ligand>
        <name>shikimate</name>
        <dbReference type="ChEBI" id="CHEBI:36208"/>
    </ligand>
</feature>
<feature type="binding site" evidence="8">
    <location>
        <position position="211"/>
    </location>
    <ligand>
        <name>NADP(+)</name>
        <dbReference type="ChEBI" id="CHEBI:58349"/>
    </ligand>
</feature>
<dbReference type="GO" id="GO:0050661">
    <property type="term" value="F:NADP binding"/>
    <property type="evidence" value="ECO:0007669"/>
    <property type="project" value="InterPro"/>
</dbReference>
<dbReference type="STRING" id="1280953.HOC_11033"/>
<dbReference type="InterPro" id="IPR046346">
    <property type="entry name" value="Aminoacid_DH-like_N_sf"/>
</dbReference>
<dbReference type="AlphaFoldDB" id="A0A059G648"/>
<comment type="caution">
    <text evidence="12">The sequence shown here is derived from an EMBL/GenBank/DDBJ whole genome shotgun (WGS) entry which is preliminary data.</text>
</comment>
<dbReference type="Pfam" id="PF08501">
    <property type="entry name" value="Shikimate_dh_N"/>
    <property type="match status" value="1"/>
</dbReference>
<dbReference type="RefSeq" id="WP_035538461.1">
    <property type="nucleotide sequence ID" value="NZ_ARYL01000015.1"/>
</dbReference>
<keyword evidence="5 8" id="KW-0560">Oxidoreductase</keyword>
<dbReference type="UniPathway" id="UPA00053">
    <property type="reaction ID" value="UER00087"/>
</dbReference>
<reference evidence="12 13" key="1">
    <citation type="journal article" date="2014" name="Antonie Van Leeuwenhoek">
        <title>Hyphomonas beringensis sp. nov. and Hyphomonas chukchiensis sp. nov., isolated from surface seawater of the Bering Sea and Chukchi Sea.</title>
        <authorList>
            <person name="Li C."/>
            <person name="Lai Q."/>
            <person name="Li G."/>
            <person name="Dong C."/>
            <person name="Wang J."/>
            <person name="Liao Y."/>
            <person name="Shao Z."/>
        </authorList>
    </citation>
    <scope>NUCLEOTIDE SEQUENCE [LARGE SCALE GENOMIC DNA]</scope>
    <source>
        <strain evidence="12 13">SCH89</strain>
    </source>
</reference>
<dbReference type="InterPro" id="IPR011342">
    <property type="entry name" value="Shikimate_DH"/>
</dbReference>
<dbReference type="PATRIC" id="fig|1280953.3.peg.2226"/>
<dbReference type="InterPro" id="IPR022893">
    <property type="entry name" value="Shikimate_DH_fam"/>
</dbReference>
<dbReference type="Pfam" id="PF18317">
    <property type="entry name" value="SDH_C"/>
    <property type="match status" value="1"/>
</dbReference>
<dbReference type="Proteomes" id="UP000024942">
    <property type="component" value="Unassembled WGS sequence"/>
</dbReference>
<dbReference type="EMBL" id="ARYL01000015">
    <property type="protein sequence ID" value="KDA02291.1"/>
    <property type="molecule type" value="Genomic_DNA"/>
</dbReference>
<dbReference type="GO" id="GO:0004764">
    <property type="term" value="F:shikimate 3-dehydrogenase (NADP+) activity"/>
    <property type="evidence" value="ECO:0007669"/>
    <property type="project" value="UniProtKB-UniRule"/>
</dbReference>
<proteinExistence type="inferred from homology"/>
<dbReference type="GO" id="GO:0009073">
    <property type="term" value="P:aromatic amino acid family biosynthetic process"/>
    <property type="evidence" value="ECO:0007669"/>
    <property type="project" value="UniProtKB-KW"/>
</dbReference>
<comment type="subunit">
    <text evidence="8">Homodimer.</text>
</comment>
<dbReference type="InterPro" id="IPR041121">
    <property type="entry name" value="SDH_C"/>
</dbReference>
<feature type="binding site" evidence="8">
    <location>
        <begin position="15"/>
        <end position="17"/>
    </location>
    <ligand>
        <name>shikimate</name>
        <dbReference type="ChEBI" id="CHEBI:36208"/>
    </ligand>
</feature>
<dbReference type="GO" id="GO:0005829">
    <property type="term" value="C:cytosol"/>
    <property type="evidence" value="ECO:0007669"/>
    <property type="project" value="TreeGrafter"/>
</dbReference>
<evidence type="ECO:0000259" key="9">
    <source>
        <dbReference type="Pfam" id="PF01488"/>
    </source>
</evidence>
<evidence type="ECO:0000256" key="8">
    <source>
        <dbReference type="HAMAP-Rule" id="MF_00222"/>
    </source>
</evidence>
<protein>
    <recommendedName>
        <fullName evidence="2 8">Shikimate dehydrogenase (NADP(+))</fullName>
        <shortName evidence="8">SDH</shortName>
        <ecNumber evidence="2 8">1.1.1.25</ecNumber>
    </recommendedName>
</protein>
<comment type="pathway">
    <text evidence="1 8">Metabolic intermediate biosynthesis; chorismate biosynthesis; chorismate from D-erythrose 4-phosphate and phosphoenolpyruvate: step 4/7.</text>
</comment>
<feature type="binding site" evidence="8">
    <location>
        <position position="213"/>
    </location>
    <ligand>
        <name>shikimate</name>
        <dbReference type="ChEBI" id="CHEBI:36208"/>
    </ligand>
</feature>
<dbReference type="Pfam" id="PF01488">
    <property type="entry name" value="Shikimate_DH"/>
    <property type="match status" value="1"/>
</dbReference>
<feature type="domain" description="Quinate/shikimate 5-dehydrogenase/glutamyl-tRNA reductase" evidence="9">
    <location>
        <begin position="117"/>
        <end position="188"/>
    </location>
</feature>
<accession>A0A059G648</accession>
<comment type="function">
    <text evidence="8">Involved in the biosynthesis of the chorismate, which leads to the biosynthesis of aromatic amino acids. Catalyzes the reversible NADPH linked reduction of 3-dehydroshikimate (DHSA) to yield shikimate (SA).</text>
</comment>
<feature type="binding site" evidence="8">
    <location>
        <position position="241"/>
    </location>
    <ligand>
        <name>shikimate</name>
        <dbReference type="ChEBI" id="CHEBI:36208"/>
    </ligand>
</feature>
<feature type="active site" description="Proton acceptor" evidence="8">
    <location>
        <position position="66"/>
    </location>
</feature>
<evidence type="ECO:0000256" key="7">
    <source>
        <dbReference type="ARBA" id="ARBA00049442"/>
    </source>
</evidence>
<dbReference type="GO" id="GO:0009423">
    <property type="term" value="P:chorismate biosynthetic process"/>
    <property type="evidence" value="ECO:0007669"/>
    <property type="project" value="UniProtKB-UniRule"/>
</dbReference>
<feature type="domain" description="SDH C-terminal" evidence="11">
    <location>
        <begin position="234"/>
        <end position="259"/>
    </location>
</feature>
<evidence type="ECO:0000313" key="12">
    <source>
        <dbReference type="EMBL" id="KDA02291.1"/>
    </source>
</evidence>
<feature type="binding site" evidence="8">
    <location>
        <position position="103"/>
    </location>
    <ligand>
        <name>shikimate</name>
        <dbReference type="ChEBI" id="CHEBI:36208"/>
    </ligand>
</feature>
<dbReference type="EC" id="1.1.1.25" evidence="2 8"/>
<keyword evidence="6 8" id="KW-0057">Aromatic amino acid biosynthesis</keyword>
<evidence type="ECO:0000256" key="6">
    <source>
        <dbReference type="ARBA" id="ARBA00023141"/>
    </source>
</evidence>
<dbReference type="PANTHER" id="PTHR21089">
    <property type="entry name" value="SHIKIMATE DEHYDROGENASE"/>
    <property type="match status" value="1"/>
</dbReference>
<dbReference type="NCBIfam" id="TIGR00507">
    <property type="entry name" value="aroE"/>
    <property type="match status" value="1"/>
</dbReference>
<organism evidence="12 13">
    <name type="scientific">Hyphomonas oceanitis SCH89</name>
    <dbReference type="NCBI Taxonomy" id="1280953"/>
    <lineage>
        <taxon>Bacteria</taxon>
        <taxon>Pseudomonadati</taxon>
        <taxon>Pseudomonadota</taxon>
        <taxon>Alphaproteobacteria</taxon>
        <taxon>Hyphomonadales</taxon>
        <taxon>Hyphomonadaceae</taxon>
        <taxon>Hyphomonas</taxon>
    </lineage>
</organism>
<dbReference type="InterPro" id="IPR013708">
    <property type="entry name" value="Shikimate_DH-bd_N"/>
</dbReference>
<keyword evidence="3 8" id="KW-0028">Amino-acid biosynthesis</keyword>
<feature type="domain" description="Shikimate dehydrogenase substrate binding N-terminal" evidence="10">
    <location>
        <begin position="7"/>
        <end position="89"/>
    </location>
</feature>
<comment type="similarity">
    <text evidence="8">Belongs to the shikimate dehydrogenase family.</text>
</comment>
<feature type="binding site" evidence="8">
    <location>
        <begin position="150"/>
        <end position="155"/>
    </location>
    <ligand>
        <name>NADP(+)</name>
        <dbReference type="ChEBI" id="CHEBI:58349"/>
    </ligand>
</feature>
<keyword evidence="4 8" id="KW-0521">NADP</keyword>
<feature type="binding site" evidence="8">
    <location>
        <position position="62"/>
    </location>
    <ligand>
        <name>shikimate</name>
        <dbReference type="ChEBI" id="CHEBI:36208"/>
    </ligand>
</feature>
<dbReference type="OrthoDB" id="9792692at2"/>
<name>A0A059G648_9PROT</name>
<keyword evidence="13" id="KW-1185">Reference proteome</keyword>
<dbReference type="PANTHER" id="PTHR21089:SF1">
    <property type="entry name" value="BIFUNCTIONAL 3-DEHYDROQUINATE DEHYDRATASE_SHIKIMATE DEHYDROGENASE, CHLOROPLASTIC"/>
    <property type="match status" value="1"/>
</dbReference>